<keyword evidence="2" id="KW-0347">Helicase</keyword>
<evidence type="ECO:0000313" key="2">
    <source>
        <dbReference type="EMBL" id="SES01585.1"/>
    </source>
</evidence>
<dbReference type="GO" id="GO:0004386">
    <property type="term" value="F:helicase activity"/>
    <property type="evidence" value="ECO:0007669"/>
    <property type="project" value="UniProtKB-KW"/>
</dbReference>
<keyword evidence="2" id="KW-0547">Nucleotide-binding</keyword>
<dbReference type="RefSeq" id="WP_143052908.1">
    <property type="nucleotide sequence ID" value="NZ_FOGZ01000030.1"/>
</dbReference>
<dbReference type="Proteomes" id="UP000198815">
    <property type="component" value="Unassembled WGS sequence"/>
</dbReference>
<evidence type="ECO:0000313" key="3">
    <source>
        <dbReference type="Proteomes" id="UP000198815"/>
    </source>
</evidence>
<feature type="domain" description="Helicase XPB/Ssl2 N-terminal" evidence="1">
    <location>
        <begin position="446"/>
        <end position="571"/>
    </location>
</feature>
<dbReference type="InterPro" id="IPR032830">
    <property type="entry name" value="XPB/Ssl2_N"/>
</dbReference>
<reference evidence="3" key="1">
    <citation type="submission" date="2016-10" db="EMBL/GenBank/DDBJ databases">
        <authorList>
            <person name="Varghese N."/>
            <person name="Submissions S."/>
        </authorList>
    </citation>
    <scope>NUCLEOTIDE SEQUENCE [LARGE SCALE GENOMIC DNA]</scope>
    <source>
        <strain evidence="3">DSM 16859</strain>
    </source>
</reference>
<evidence type="ECO:0000259" key="1">
    <source>
        <dbReference type="Pfam" id="PF13625"/>
    </source>
</evidence>
<dbReference type="Pfam" id="PF13625">
    <property type="entry name" value="Helicase_C_3"/>
    <property type="match status" value="1"/>
</dbReference>
<dbReference type="EMBL" id="FOGZ01000030">
    <property type="protein sequence ID" value="SES01585.1"/>
    <property type="molecule type" value="Genomic_DNA"/>
</dbReference>
<protein>
    <submittedName>
        <fullName evidence="2">Helicase conserved C-terminal domain-containing protein</fullName>
    </submittedName>
</protein>
<accession>A0A1H9TWH4</accession>
<dbReference type="OrthoDB" id="3415124at2"/>
<keyword evidence="3" id="KW-1185">Reference proteome</keyword>
<organism evidence="2 3">
    <name type="scientific">Propionibacterium cyclohexanicum</name>
    <dbReference type="NCBI Taxonomy" id="64702"/>
    <lineage>
        <taxon>Bacteria</taxon>
        <taxon>Bacillati</taxon>
        <taxon>Actinomycetota</taxon>
        <taxon>Actinomycetes</taxon>
        <taxon>Propionibacteriales</taxon>
        <taxon>Propionibacteriaceae</taxon>
        <taxon>Propionibacterium</taxon>
    </lineage>
</organism>
<sequence>MNPAPRSLADTLRQLSETDLAQLLRRRPDLTHPAPVNLDEVVERSSSQASTHRALENLDAWTLQCARAMAALEVGGESAGADRIAAGLGMPEKTQAVQDAIQQLRGLALCWGEPPHLTQAARAAFGTWPAGLAGPSPEPMAAAAIVKALDAVGSAGREILQKLVWGPPTGTVQHADRPVTVDSADSTIDLLLAYRLLRPLGPDQVILPREVSLHLRGGLLVRDPMPASVPSWGTPGTRLGADLAVVLVDRAAIGSAQEFVSHVVAVLDDLAERTPRHLRTGGIPKKEMAALTRLVGDPDAAEFAVAMARGGRMLVEHGPVLAATPLFDSFLDLDSYHRWLHLRSVWETLGWWPQAADERRSAALRAAARAELTTADPGTSLDAAGLGARLAWRHPSWSRVDWQQMAGQLFREAQLLGMVAFGRSTVLASLPDGHPDPGFAPFGSTLILQSDLSAVAPAPLDHATDRAASLLAVRESHGATATFRFTAASVRAALDAGWSREALIGWLREHNAEGPDAALPEPLRALIDDTSRRHGQLRVMAVTAVVQVDDEATAAGLLAAREAPQLGLAALAPGVLGSSAEPEELVSFLRRRGLAPIAQDHEGAVLTTPPARRAPAPAGQPAEPAAVDTAQLAARLLRRQARGMTPEAILAALAAAHEQDRWVGLEWADSDGATRTALVRVLSVDSGLAHIVRRGAGRLSIPVARIIGVDPAEHT</sequence>
<dbReference type="STRING" id="64702.SAMN05443377_13023"/>
<dbReference type="AlphaFoldDB" id="A0A1H9TWH4"/>
<gene>
    <name evidence="2" type="ORF">SAMN05443377_13023</name>
</gene>
<keyword evidence="2" id="KW-0378">Hydrolase</keyword>
<keyword evidence="2" id="KW-0067">ATP-binding</keyword>
<name>A0A1H9TWH4_9ACTN</name>
<proteinExistence type="predicted"/>